<protein>
    <submittedName>
        <fullName evidence="22">Uncharacterized protein</fullName>
    </submittedName>
</protein>
<dbReference type="Pfam" id="PF01657">
    <property type="entry name" value="Stress-antifung"/>
    <property type="match status" value="2"/>
</dbReference>
<keyword evidence="12 18" id="KW-1133">Transmembrane helix</keyword>
<feature type="region of interest" description="Disordered" evidence="17">
    <location>
        <begin position="252"/>
        <end position="272"/>
    </location>
</feature>
<keyword evidence="9 16" id="KW-0547">Nucleotide-binding</keyword>
<comment type="similarity">
    <text evidence="3">In the C-terminal section; belongs to the protein kinase superfamily. Ser/Thr protein kinase family.</text>
</comment>
<evidence type="ECO:0000259" key="20">
    <source>
        <dbReference type="PROSITE" id="PS50011"/>
    </source>
</evidence>
<keyword evidence="14" id="KW-0675">Receptor</keyword>
<dbReference type="InterPro" id="IPR008271">
    <property type="entry name" value="Ser/Thr_kinase_AS"/>
</dbReference>
<sequence>MASRRALVLLAVVVGSLFRAAVGQRAKPLLPGGPSCSTADNYTDGSPYKRNLDELLAGLPAAAGGNGWFYNGTAGAPGTADQVFGLIMCYADRNATQCRECLAGAPAGITTACPGSRSVRAAYDACVLRYSPPPSFFSTADLDVNFFVRAIAFAVDPDKMLNAWLTLMTDLTGRAASSPSRVANATTPYDGDPATPVYGLAQCTRDLNATECTRCLASVVGQLRKRFTNETGGAIKAYSCYVRYELGAFDITLPPEPPSSPQPGGPSSTSSIRSRTALAVGLSVGSVALLLILICLSLRRRRRRKEAKILEQERGQQLEEGSFFDGDDPGMEDDFEKGTGPKRFRYGELAIATDDFSDEKKLGEGGFGSVYRGHLKETNLDVAIKRVSKGSKQGRKEYASEVRIISRLRHRNLVQLIGWCHGGGELLLVYELMPNGSLDTHLYGRNKVLPWPVRHEIVLGLSSALLYLHQEWEQCVLHRDIKPSNVMLDASFAAKLGDFGLARLVDHGRGSHTTVLAGTMGYMDPECMVTGKTNAESDVYSLGVVLLEIACGRRPLVTAEHEDDAMHLTQWVWEWYGGGSVLDAADERLQGGFDGKEMECVMVVGLWCAHPDRSLRPTIRQAVNALRFEAPLPSLPPRMPVATFMPQVGTFTTSSAATGSTSSTGTSSAATGVGSSTGISSVATGVSSSSSAGTTRTASSAETSSLLK</sequence>
<dbReference type="GO" id="GO:0005524">
    <property type="term" value="F:ATP binding"/>
    <property type="evidence" value="ECO:0007669"/>
    <property type="project" value="UniProtKB-UniRule"/>
</dbReference>
<keyword evidence="8" id="KW-0677">Repeat</keyword>
<feature type="compositionally biased region" description="Pro residues" evidence="17">
    <location>
        <begin position="254"/>
        <end position="264"/>
    </location>
</feature>
<keyword evidence="15" id="KW-0325">Glycoprotein</keyword>
<dbReference type="InterPro" id="IPR000719">
    <property type="entry name" value="Prot_kinase_dom"/>
</dbReference>
<feature type="domain" description="Protein kinase" evidence="20">
    <location>
        <begin position="356"/>
        <end position="635"/>
    </location>
</feature>
<evidence type="ECO:0000256" key="19">
    <source>
        <dbReference type="SAM" id="SignalP"/>
    </source>
</evidence>
<proteinExistence type="inferred from homology"/>
<feature type="domain" description="Gnk2-homologous" evidence="21">
    <location>
        <begin position="30"/>
        <end position="135"/>
    </location>
</feature>
<dbReference type="GO" id="GO:0005886">
    <property type="term" value="C:plasma membrane"/>
    <property type="evidence" value="ECO:0000318"/>
    <property type="project" value="GO_Central"/>
</dbReference>
<evidence type="ECO:0000256" key="17">
    <source>
        <dbReference type="SAM" id="MobiDB-lite"/>
    </source>
</evidence>
<organism evidence="22 23">
    <name type="scientific">Hordeum vulgare subsp. vulgare</name>
    <name type="common">Domesticated barley</name>
    <dbReference type="NCBI Taxonomy" id="112509"/>
    <lineage>
        <taxon>Eukaryota</taxon>
        <taxon>Viridiplantae</taxon>
        <taxon>Streptophyta</taxon>
        <taxon>Embryophyta</taxon>
        <taxon>Tracheophyta</taxon>
        <taxon>Spermatophyta</taxon>
        <taxon>Magnoliopsida</taxon>
        <taxon>Liliopsida</taxon>
        <taxon>Poales</taxon>
        <taxon>Poaceae</taxon>
        <taxon>BOP clade</taxon>
        <taxon>Pooideae</taxon>
        <taxon>Triticodae</taxon>
        <taxon>Triticeae</taxon>
        <taxon>Hordeinae</taxon>
        <taxon>Hordeum</taxon>
    </lineage>
</organism>
<dbReference type="InterPro" id="IPR002902">
    <property type="entry name" value="GNK2"/>
</dbReference>
<evidence type="ECO:0000256" key="5">
    <source>
        <dbReference type="ARBA" id="ARBA00022679"/>
    </source>
</evidence>
<dbReference type="Proteomes" id="UP000011116">
    <property type="component" value="Chromosome 5H"/>
</dbReference>
<dbReference type="SMR" id="A0A8I7B868"/>
<evidence type="ECO:0000256" key="14">
    <source>
        <dbReference type="ARBA" id="ARBA00023170"/>
    </source>
</evidence>
<evidence type="ECO:0000256" key="7">
    <source>
        <dbReference type="ARBA" id="ARBA00022729"/>
    </source>
</evidence>
<dbReference type="FunFam" id="3.30.200.20:FF:000168">
    <property type="entry name" value="L-type lectin-domain containing receptor kinase IX.1"/>
    <property type="match status" value="1"/>
</dbReference>
<dbReference type="GO" id="GO:0004672">
    <property type="term" value="F:protein kinase activity"/>
    <property type="evidence" value="ECO:0007669"/>
    <property type="project" value="InterPro"/>
</dbReference>
<dbReference type="AlphaFoldDB" id="A0A8I7B868"/>
<keyword evidence="6 18" id="KW-0812">Transmembrane</keyword>
<evidence type="ECO:0000259" key="21">
    <source>
        <dbReference type="PROSITE" id="PS51473"/>
    </source>
</evidence>
<dbReference type="Gene3D" id="3.30.200.20">
    <property type="entry name" value="Phosphorylase Kinase, domain 1"/>
    <property type="match status" value="1"/>
</dbReference>
<keyword evidence="13 18" id="KW-0472">Membrane</keyword>
<dbReference type="KEGG" id="hvg:123395146"/>
<gene>
    <name evidence="22" type="primary">LOC123395146</name>
</gene>
<dbReference type="PROSITE" id="PS00107">
    <property type="entry name" value="PROTEIN_KINASE_ATP"/>
    <property type="match status" value="1"/>
</dbReference>
<evidence type="ECO:0000256" key="11">
    <source>
        <dbReference type="ARBA" id="ARBA00022840"/>
    </source>
</evidence>
<evidence type="ECO:0000256" key="4">
    <source>
        <dbReference type="ARBA" id="ARBA00022475"/>
    </source>
</evidence>
<keyword evidence="5" id="KW-0808">Transferase</keyword>
<dbReference type="RefSeq" id="XP_044946018.1">
    <property type="nucleotide sequence ID" value="XM_045090083.1"/>
</dbReference>
<dbReference type="FunFam" id="3.30.430.20:FF:000024">
    <property type="entry name" value="L-type lectin-domain containing receptor kinase IX.1"/>
    <property type="match status" value="1"/>
</dbReference>
<keyword evidence="10" id="KW-0418">Kinase</keyword>
<evidence type="ECO:0000256" key="6">
    <source>
        <dbReference type="ARBA" id="ARBA00022692"/>
    </source>
</evidence>
<evidence type="ECO:0000313" key="22">
    <source>
        <dbReference type="EnsemblPlants" id="HORVU.MOREX.r3.5HG0430860.1.CDS1"/>
    </source>
</evidence>
<dbReference type="InterPro" id="IPR017441">
    <property type="entry name" value="Protein_kinase_ATP_BS"/>
</dbReference>
<evidence type="ECO:0000256" key="8">
    <source>
        <dbReference type="ARBA" id="ARBA00022737"/>
    </source>
</evidence>
<dbReference type="GO" id="GO:0002229">
    <property type="term" value="P:defense response to oomycetes"/>
    <property type="evidence" value="ECO:0007669"/>
    <property type="project" value="UniProtKB-ARBA"/>
</dbReference>
<keyword evidence="7 19" id="KW-0732">Signal</keyword>
<keyword evidence="23" id="KW-1185">Reference proteome</keyword>
<evidence type="ECO:0000256" key="18">
    <source>
        <dbReference type="SAM" id="Phobius"/>
    </source>
</evidence>
<reference evidence="22" key="3">
    <citation type="submission" date="2022-01" db="UniProtKB">
        <authorList>
            <consortium name="EnsemblPlants"/>
        </authorList>
    </citation>
    <scope>IDENTIFICATION</scope>
    <source>
        <strain evidence="22">subsp. vulgare</strain>
    </source>
</reference>
<feature type="binding site" evidence="16">
    <location>
        <position position="385"/>
    </location>
    <ligand>
        <name>ATP</name>
        <dbReference type="ChEBI" id="CHEBI:30616"/>
    </ligand>
</feature>
<dbReference type="CDD" id="cd14066">
    <property type="entry name" value="STKc_IRAK"/>
    <property type="match status" value="1"/>
</dbReference>
<reference evidence="23" key="1">
    <citation type="journal article" date="2012" name="Nature">
        <title>A physical, genetic and functional sequence assembly of the barley genome.</title>
        <authorList>
            <consortium name="The International Barley Genome Sequencing Consortium"/>
            <person name="Mayer K.F."/>
            <person name="Waugh R."/>
            <person name="Brown J.W."/>
            <person name="Schulman A."/>
            <person name="Langridge P."/>
            <person name="Platzer M."/>
            <person name="Fincher G.B."/>
            <person name="Muehlbauer G.J."/>
            <person name="Sato K."/>
            <person name="Close T.J."/>
            <person name="Wise R.P."/>
            <person name="Stein N."/>
        </authorList>
    </citation>
    <scope>NUCLEOTIDE SEQUENCE [LARGE SCALE GENOMIC DNA]</scope>
    <source>
        <strain evidence="23">cv. Morex</strain>
    </source>
</reference>
<dbReference type="Gramene" id="HORVU.MOREX.r2.5HG0358160.1">
    <property type="protein sequence ID" value="HORVU.MOREX.r2.5HG0358160.1.CDS.1"/>
    <property type="gene ID" value="HORVU.MOREX.r2.5HG0358160"/>
</dbReference>
<dbReference type="Gene3D" id="1.10.510.10">
    <property type="entry name" value="Transferase(Phosphotransferase) domain 1"/>
    <property type="match status" value="1"/>
</dbReference>
<dbReference type="SMART" id="SM00220">
    <property type="entry name" value="S_TKc"/>
    <property type="match status" value="1"/>
</dbReference>
<feature type="transmembrane region" description="Helical" evidence="18">
    <location>
        <begin position="277"/>
        <end position="298"/>
    </location>
</feature>
<name>A0A8I7B868_HORVV</name>
<evidence type="ECO:0000256" key="16">
    <source>
        <dbReference type="PROSITE-ProRule" id="PRU10141"/>
    </source>
</evidence>
<dbReference type="InterPro" id="IPR050528">
    <property type="entry name" value="L-type_Lectin-RKs"/>
</dbReference>
<feature type="signal peptide" evidence="19">
    <location>
        <begin position="1"/>
        <end position="23"/>
    </location>
</feature>
<dbReference type="InterPro" id="IPR038408">
    <property type="entry name" value="GNK2_sf"/>
</dbReference>
<dbReference type="InterPro" id="IPR011009">
    <property type="entry name" value="Kinase-like_dom_sf"/>
</dbReference>
<keyword evidence="4" id="KW-1003">Cell membrane</keyword>
<accession>A0A8I7B868</accession>
<dbReference type="FunFam" id="3.30.430.20:FF:000016">
    <property type="entry name" value="Cysteine-rich receptor-like protein kinase 10"/>
    <property type="match status" value="1"/>
</dbReference>
<evidence type="ECO:0000256" key="3">
    <source>
        <dbReference type="ARBA" id="ARBA00010217"/>
    </source>
</evidence>
<comment type="subcellular location">
    <subcellularLocation>
        <location evidence="1">Cell membrane</location>
        <topology evidence="1">Single-pass type I membrane protein</topology>
    </subcellularLocation>
</comment>
<dbReference type="EnsemblPlants" id="HORVU.MOREX.r3.5HG0430860.1">
    <property type="protein sequence ID" value="HORVU.MOREX.r3.5HG0430860.1.CDS1"/>
    <property type="gene ID" value="HORVU.MOREX.r3.5HG0430860"/>
</dbReference>
<evidence type="ECO:0000256" key="2">
    <source>
        <dbReference type="ARBA" id="ARBA00008536"/>
    </source>
</evidence>
<dbReference type="SUPFAM" id="SSF56112">
    <property type="entry name" value="Protein kinase-like (PK-like)"/>
    <property type="match status" value="1"/>
</dbReference>
<dbReference type="OrthoDB" id="669224at2759"/>
<feature type="domain" description="Gnk2-homologous" evidence="21">
    <location>
        <begin position="142"/>
        <end position="249"/>
    </location>
</feature>
<evidence type="ECO:0000256" key="13">
    <source>
        <dbReference type="ARBA" id="ARBA00023136"/>
    </source>
</evidence>
<dbReference type="Gramene" id="HORVU.MOREX.r3.5HG0430860.1">
    <property type="protein sequence ID" value="HORVU.MOREX.r3.5HG0430860.1.CDS1"/>
    <property type="gene ID" value="HORVU.MOREX.r3.5HG0430860"/>
</dbReference>
<dbReference type="PROSITE" id="PS00108">
    <property type="entry name" value="PROTEIN_KINASE_ST"/>
    <property type="match status" value="1"/>
</dbReference>
<evidence type="ECO:0000256" key="1">
    <source>
        <dbReference type="ARBA" id="ARBA00004251"/>
    </source>
</evidence>
<comment type="similarity">
    <text evidence="2">In the N-terminal section; belongs to the leguminous lectin family.</text>
</comment>
<dbReference type="CDD" id="cd23509">
    <property type="entry name" value="Gnk2-like"/>
    <property type="match status" value="2"/>
</dbReference>
<evidence type="ECO:0000256" key="9">
    <source>
        <dbReference type="ARBA" id="ARBA00022741"/>
    </source>
</evidence>
<dbReference type="Gene3D" id="3.30.430.20">
    <property type="entry name" value="Gnk2 domain, C-X8-C-X2-C motif"/>
    <property type="match status" value="2"/>
</dbReference>
<evidence type="ECO:0000313" key="23">
    <source>
        <dbReference type="Proteomes" id="UP000011116"/>
    </source>
</evidence>
<evidence type="ECO:0000256" key="15">
    <source>
        <dbReference type="ARBA" id="ARBA00023180"/>
    </source>
</evidence>
<feature type="region of interest" description="Disordered" evidence="17">
    <location>
        <begin position="653"/>
        <end position="708"/>
    </location>
</feature>
<dbReference type="PANTHER" id="PTHR27007">
    <property type="match status" value="1"/>
</dbReference>
<dbReference type="GeneID" id="123395146"/>
<dbReference type="Pfam" id="PF00069">
    <property type="entry name" value="Pkinase"/>
    <property type="match status" value="1"/>
</dbReference>
<evidence type="ECO:0000256" key="10">
    <source>
        <dbReference type="ARBA" id="ARBA00022777"/>
    </source>
</evidence>
<evidence type="ECO:0000256" key="12">
    <source>
        <dbReference type="ARBA" id="ARBA00022989"/>
    </source>
</evidence>
<reference evidence="22" key="2">
    <citation type="submission" date="2020-10" db="EMBL/GenBank/DDBJ databases">
        <authorList>
            <person name="Scholz U."/>
            <person name="Mascher M."/>
            <person name="Fiebig A."/>
        </authorList>
    </citation>
    <scope>NUCLEOTIDE SEQUENCE [LARGE SCALE GENOMIC DNA]</scope>
    <source>
        <strain evidence="22">cv. Morex</strain>
    </source>
</reference>
<keyword evidence="11 16" id="KW-0067">ATP-binding</keyword>
<dbReference type="PROSITE" id="PS51473">
    <property type="entry name" value="GNK2"/>
    <property type="match status" value="2"/>
</dbReference>
<dbReference type="FunFam" id="1.10.510.10:FF:000240">
    <property type="entry name" value="Lectin-domain containing receptor kinase A4.3"/>
    <property type="match status" value="1"/>
</dbReference>
<feature type="chain" id="PRO_5035182236" evidence="19">
    <location>
        <begin position="24"/>
        <end position="708"/>
    </location>
</feature>
<dbReference type="PROSITE" id="PS50011">
    <property type="entry name" value="PROTEIN_KINASE_DOM"/>
    <property type="match status" value="1"/>
</dbReference>